<dbReference type="GO" id="GO:0006352">
    <property type="term" value="P:DNA-templated transcription initiation"/>
    <property type="evidence" value="ECO:0007669"/>
    <property type="project" value="InterPro"/>
</dbReference>
<dbReference type="SUPFAM" id="SSF88946">
    <property type="entry name" value="Sigma2 domain of RNA polymerase sigma factors"/>
    <property type="match status" value="1"/>
</dbReference>
<gene>
    <name evidence="8" type="ORF">H7E68_02290</name>
</gene>
<evidence type="ECO:0000256" key="4">
    <source>
        <dbReference type="ARBA" id="ARBA00023125"/>
    </source>
</evidence>
<protein>
    <submittedName>
        <fullName evidence="8">Sigma-70 family RNA polymerase sigma factor</fullName>
    </submittedName>
</protein>
<dbReference type="NCBIfam" id="TIGR02937">
    <property type="entry name" value="sigma70-ECF"/>
    <property type="match status" value="1"/>
</dbReference>
<dbReference type="InterPro" id="IPR036388">
    <property type="entry name" value="WH-like_DNA-bd_sf"/>
</dbReference>
<dbReference type="Proteomes" id="UP000585258">
    <property type="component" value="Unassembled WGS sequence"/>
</dbReference>
<dbReference type="PANTHER" id="PTHR43133">
    <property type="entry name" value="RNA POLYMERASE ECF-TYPE SIGMA FACTO"/>
    <property type="match status" value="1"/>
</dbReference>
<dbReference type="InterPro" id="IPR013249">
    <property type="entry name" value="RNA_pol_sigma70_r4_t2"/>
</dbReference>
<dbReference type="InterPro" id="IPR039425">
    <property type="entry name" value="RNA_pol_sigma-70-like"/>
</dbReference>
<dbReference type="InterPro" id="IPR013324">
    <property type="entry name" value="RNA_pol_sigma_r3/r4-like"/>
</dbReference>
<comment type="caution">
    <text evidence="8">The sequence shown here is derived from an EMBL/GenBank/DDBJ whole genome shotgun (WGS) entry which is preliminary data.</text>
</comment>
<dbReference type="Gene3D" id="1.10.10.10">
    <property type="entry name" value="Winged helix-like DNA-binding domain superfamily/Winged helix DNA-binding domain"/>
    <property type="match status" value="1"/>
</dbReference>
<accession>A0A7X0VPS5</accession>
<keyword evidence="2" id="KW-0805">Transcription regulation</keyword>
<evidence type="ECO:0000259" key="7">
    <source>
        <dbReference type="Pfam" id="PF08281"/>
    </source>
</evidence>
<keyword evidence="3" id="KW-0731">Sigma factor</keyword>
<evidence type="ECO:0000256" key="5">
    <source>
        <dbReference type="ARBA" id="ARBA00023163"/>
    </source>
</evidence>
<keyword evidence="5" id="KW-0804">Transcription</keyword>
<dbReference type="InterPro" id="IPR013325">
    <property type="entry name" value="RNA_pol_sigma_r2"/>
</dbReference>
<dbReference type="Gene3D" id="1.10.1740.10">
    <property type="match status" value="1"/>
</dbReference>
<sequence length="186" mass="21422">MGINSKNYIKKLQSGNEHALEYVYDKHIPLVKSIIYKVIGKFDDNGLVEECINDVFLSVWNNSNKFKGDEVNFKNWVCAIAKFKAIDYYRSTVKKSEIILDTIEIKDKNTLEEEILIAENRSEVINLLNELEPVDRDIFIMKFFLGVKAEDIGRKLGLSKSAVDSRVYRNKKNLKESARNLKLGVV</sequence>
<evidence type="ECO:0000256" key="1">
    <source>
        <dbReference type="ARBA" id="ARBA00010641"/>
    </source>
</evidence>
<evidence type="ECO:0000259" key="6">
    <source>
        <dbReference type="Pfam" id="PF04542"/>
    </source>
</evidence>
<evidence type="ECO:0000313" key="8">
    <source>
        <dbReference type="EMBL" id="MBB6713564.1"/>
    </source>
</evidence>
<evidence type="ECO:0000256" key="3">
    <source>
        <dbReference type="ARBA" id="ARBA00023082"/>
    </source>
</evidence>
<keyword evidence="4" id="KW-0238">DNA-binding</keyword>
<dbReference type="EMBL" id="JACKWY010000001">
    <property type="protein sequence ID" value="MBB6713564.1"/>
    <property type="molecule type" value="Genomic_DNA"/>
</dbReference>
<evidence type="ECO:0000256" key="2">
    <source>
        <dbReference type="ARBA" id="ARBA00023015"/>
    </source>
</evidence>
<dbReference type="Pfam" id="PF04542">
    <property type="entry name" value="Sigma70_r2"/>
    <property type="match status" value="1"/>
</dbReference>
<evidence type="ECO:0000313" key="9">
    <source>
        <dbReference type="Proteomes" id="UP000585258"/>
    </source>
</evidence>
<dbReference type="Pfam" id="PF08281">
    <property type="entry name" value="Sigma70_r4_2"/>
    <property type="match status" value="1"/>
</dbReference>
<dbReference type="InterPro" id="IPR014284">
    <property type="entry name" value="RNA_pol_sigma-70_dom"/>
</dbReference>
<dbReference type="AlphaFoldDB" id="A0A7X0VPS5"/>
<reference evidence="8 9" key="1">
    <citation type="submission" date="2020-08" db="EMBL/GenBank/DDBJ databases">
        <title>Clostridia isolated from Swiss meat.</title>
        <authorList>
            <person name="Wambui J."/>
            <person name="Stevens M.J.A."/>
            <person name="Stephan R."/>
        </authorList>
    </citation>
    <scope>NUCLEOTIDE SEQUENCE [LARGE SCALE GENOMIC DNA]</scope>
    <source>
        <strain evidence="8 9">CM001</strain>
    </source>
</reference>
<dbReference type="GO" id="GO:0003677">
    <property type="term" value="F:DNA binding"/>
    <property type="evidence" value="ECO:0007669"/>
    <property type="project" value="UniProtKB-KW"/>
</dbReference>
<name>A0A7X0VPS5_9CLOT</name>
<comment type="similarity">
    <text evidence="1">Belongs to the sigma-70 factor family. ECF subfamily.</text>
</comment>
<organism evidence="8 9">
    <name type="scientific">Clostridium gasigenes</name>
    <dbReference type="NCBI Taxonomy" id="94869"/>
    <lineage>
        <taxon>Bacteria</taxon>
        <taxon>Bacillati</taxon>
        <taxon>Bacillota</taxon>
        <taxon>Clostridia</taxon>
        <taxon>Eubacteriales</taxon>
        <taxon>Clostridiaceae</taxon>
        <taxon>Clostridium</taxon>
    </lineage>
</organism>
<dbReference type="InterPro" id="IPR007627">
    <property type="entry name" value="RNA_pol_sigma70_r2"/>
</dbReference>
<feature type="domain" description="RNA polymerase sigma-70 region 2" evidence="6">
    <location>
        <begin position="24"/>
        <end position="92"/>
    </location>
</feature>
<feature type="domain" description="RNA polymerase sigma factor 70 region 4 type 2" evidence="7">
    <location>
        <begin position="123"/>
        <end position="173"/>
    </location>
</feature>
<proteinExistence type="inferred from homology"/>
<dbReference type="GO" id="GO:0016987">
    <property type="term" value="F:sigma factor activity"/>
    <property type="evidence" value="ECO:0007669"/>
    <property type="project" value="UniProtKB-KW"/>
</dbReference>
<dbReference type="PANTHER" id="PTHR43133:SF8">
    <property type="entry name" value="RNA POLYMERASE SIGMA FACTOR HI_1459-RELATED"/>
    <property type="match status" value="1"/>
</dbReference>
<dbReference type="SUPFAM" id="SSF88659">
    <property type="entry name" value="Sigma3 and sigma4 domains of RNA polymerase sigma factors"/>
    <property type="match status" value="1"/>
</dbReference>